<dbReference type="Pfam" id="PF14634">
    <property type="entry name" value="zf-RING_5"/>
    <property type="match status" value="1"/>
</dbReference>
<dbReference type="InterPro" id="IPR042448">
    <property type="entry name" value="CCNB1IP1"/>
</dbReference>
<organism evidence="4 5">
    <name type="scientific">Diplodia corticola</name>
    <dbReference type="NCBI Taxonomy" id="236234"/>
    <lineage>
        <taxon>Eukaryota</taxon>
        <taxon>Fungi</taxon>
        <taxon>Dikarya</taxon>
        <taxon>Ascomycota</taxon>
        <taxon>Pezizomycotina</taxon>
        <taxon>Dothideomycetes</taxon>
        <taxon>Dothideomycetes incertae sedis</taxon>
        <taxon>Botryosphaeriales</taxon>
        <taxon>Botryosphaeriaceae</taxon>
        <taxon>Diplodia</taxon>
    </lineage>
</organism>
<proteinExistence type="predicted"/>
<evidence type="ECO:0000256" key="1">
    <source>
        <dbReference type="PROSITE-ProRule" id="PRU00175"/>
    </source>
</evidence>
<dbReference type="PROSITE" id="PS50089">
    <property type="entry name" value="ZF_RING_2"/>
    <property type="match status" value="1"/>
</dbReference>
<accession>A0A1J9RD81</accession>
<dbReference type="Proteomes" id="UP000183809">
    <property type="component" value="Unassembled WGS sequence"/>
</dbReference>
<keyword evidence="2" id="KW-0175">Coiled coil</keyword>
<protein>
    <submittedName>
        <fullName evidence="4">Cyclin b1 interacting protein 1</fullName>
    </submittedName>
</protein>
<dbReference type="RefSeq" id="XP_020134086.1">
    <property type="nucleotide sequence ID" value="XM_020276701.1"/>
</dbReference>
<keyword evidence="1" id="KW-0862">Zinc</keyword>
<gene>
    <name evidence="4" type="ORF">BKCO1_500012</name>
</gene>
<dbReference type="GO" id="GO:0061630">
    <property type="term" value="F:ubiquitin protein ligase activity"/>
    <property type="evidence" value="ECO:0007669"/>
    <property type="project" value="InterPro"/>
</dbReference>
<dbReference type="GeneID" id="31016962"/>
<reference evidence="4 5" key="1">
    <citation type="submission" date="2016-10" db="EMBL/GenBank/DDBJ databases">
        <title>Proteomics and genomics reveal pathogen-plant mechanisms compatible with a hemibiotrophic lifestyle of Diplodia corticola.</title>
        <authorList>
            <person name="Fernandes I."/>
            <person name="De Jonge R."/>
            <person name="Van De Peer Y."/>
            <person name="Devreese B."/>
            <person name="Alves A."/>
            <person name="Esteves A.C."/>
        </authorList>
    </citation>
    <scope>NUCLEOTIDE SEQUENCE [LARGE SCALE GENOMIC DNA]</scope>
    <source>
        <strain evidence="4 5">CBS 112549</strain>
    </source>
</reference>
<dbReference type="GO" id="GO:0007131">
    <property type="term" value="P:reciprocal meiotic recombination"/>
    <property type="evidence" value="ECO:0007669"/>
    <property type="project" value="InterPro"/>
</dbReference>
<dbReference type="GO" id="GO:0000795">
    <property type="term" value="C:synaptonemal complex"/>
    <property type="evidence" value="ECO:0007669"/>
    <property type="project" value="InterPro"/>
</dbReference>
<name>A0A1J9RD81_9PEZI</name>
<dbReference type="PANTHER" id="PTHR14305">
    <property type="entry name" value="E3 UBIQUITIN-PROTEIN LIGASE CCNB1IP1"/>
    <property type="match status" value="1"/>
</dbReference>
<evidence type="ECO:0000256" key="2">
    <source>
        <dbReference type="SAM" id="Coils"/>
    </source>
</evidence>
<sequence>MDFTLRCNSLKCRTLLSDRAVVTTCSHIFCITCSNNLGLSKVDSTVRVCPACDTPLRNPDDAVETCLDPTEDYKTSVLSGLSPTIVMECAGRALAFYSYQTTQEVMYQEYLAKSLTEKYTMLNSQMDKVVHDANAEIASLRDKLQAAQQEQRRLDDEMHKMADAYREKAKTQAHLHKVYTQLKAQVLAGQVASAASDDAEATLESATGDRFIDRMAGTAGGHSRIPHNANAMQLGTRNRSTGSIGSGDGFRGAQVLNGRLFSAQKIPLSGTPQHRTRLGEPSGQMYHPAGRGGVQGTPMARPPLGNLNSNAFSGSGASGYGLRAGMRAGKQAYPGAGPSGGFDGRFPARGVR</sequence>
<dbReference type="PANTHER" id="PTHR14305:SF0">
    <property type="entry name" value="E3 UBIQUITIN-PROTEIN LIGASE CCNB1IP1"/>
    <property type="match status" value="1"/>
</dbReference>
<evidence type="ECO:0000259" key="3">
    <source>
        <dbReference type="PROSITE" id="PS50089"/>
    </source>
</evidence>
<comment type="caution">
    <text evidence="4">The sequence shown here is derived from an EMBL/GenBank/DDBJ whole genome shotgun (WGS) entry which is preliminary data.</text>
</comment>
<evidence type="ECO:0000313" key="4">
    <source>
        <dbReference type="EMBL" id="OJD38058.1"/>
    </source>
</evidence>
<keyword evidence="5" id="KW-1185">Reference proteome</keyword>
<dbReference type="GO" id="GO:0008270">
    <property type="term" value="F:zinc ion binding"/>
    <property type="evidence" value="ECO:0007669"/>
    <property type="project" value="UniProtKB-KW"/>
</dbReference>
<dbReference type="AlphaFoldDB" id="A0A1J9RD81"/>
<dbReference type="OrthoDB" id="441210at2759"/>
<dbReference type="InterPro" id="IPR001841">
    <property type="entry name" value="Znf_RING"/>
</dbReference>
<dbReference type="EMBL" id="MNUE01000005">
    <property type="protein sequence ID" value="OJD38058.1"/>
    <property type="molecule type" value="Genomic_DNA"/>
</dbReference>
<keyword evidence="1" id="KW-0479">Metal-binding</keyword>
<keyword evidence="1" id="KW-0863">Zinc-finger</keyword>
<evidence type="ECO:0000313" key="5">
    <source>
        <dbReference type="Proteomes" id="UP000183809"/>
    </source>
</evidence>
<dbReference type="SUPFAM" id="SSF57850">
    <property type="entry name" value="RING/U-box"/>
    <property type="match status" value="1"/>
</dbReference>
<dbReference type="STRING" id="236234.A0A1J9RD81"/>
<feature type="coiled-coil region" evidence="2">
    <location>
        <begin position="130"/>
        <end position="167"/>
    </location>
</feature>
<feature type="domain" description="RING-type" evidence="3">
    <location>
        <begin position="12"/>
        <end position="53"/>
    </location>
</feature>